<protein>
    <submittedName>
        <fullName evidence="2">Uncharacterized protein</fullName>
    </submittedName>
</protein>
<gene>
    <name evidence="2" type="ORF">MRATA1EN1_LOCUS26079</name>
</gene>
<keyword evidence="1" id="KW-0812">Transmembrane</keyword>
<name>A0ABN8ZWH2_RANTA</name>
<sequence length="130" mass="14795">MRFSSLCVGPQCQLDSSLLMSARGRGRQLRTPVWLFSEPDSAWLMEALQEPACEGLTFPSGPAVELSALFFLAGDSNPHHVKRCSGRFWHGFLNIGSLILRFLFFPLWPLIYWKKLMADIVLDNLAQRRL</sequence>
<dbReference type="EMBL" id="OX459942">
    <property type="protein sequence ID" value="CAI9177117.1"/>
    <property type="molecule type" value="Genomic_DNA"/>
</dbReference>
<evidence type="ECO:0000313" key="2">
    <source>
        <dbReference type="EMBL" id="CAI9177117.1"/>
    </source>
</evidence>
<accession>A0ABN8ZWH2</accession>
<organism evidence="2 3">
    <name type="scientific">Rangifer tarandus platyrhynchus</name>
    <name type="common">Svalbard reindeer</name>
    <dbReference type="NCBI Taxonomy" id="3082113"/>
    <lineage>
        <taxon>Eukaryota</taxon>
        <taxon>Metazoa</taxon>
        <taxon>Chordata</taxon>
        <taxon>Craniata</taxon>
        <taxon>Vertebrata</taxon>
        <taxon>Euteleostomi</taxon>
        <taxon>Mammalia</taxon>
        <taxon>Eutheria</taxon>
        <taxon>Laurasiatheria</taxon>
        <taxon>Artiodactyla</taxon>
        <taxon>Ruminantia</taxon>
        <taxon>Pecora</taxon>
        <taxon>Cervidae</taxon>
        <taxon>Odocoileinae</taxon>
        <taxon>Rangifer</taxon>
    </lineage>
</organism>
<keyword evidence="3" id="KW-1185">Reference proteome</keyword>
<feature type="transmembrane region" description="Helical" evidence="1">
    <location>
        <begin position="92"/>
        <end position="113"/>
    </location>
</feature>
<reference evidence="2" key="1">
    <citation type="submission" date="2023-04" db="EMBL/GenBank/DDBJ databases">
        <authorList>
            <consortium name="ELIXIR-Norway"/>
        </authorList>
    </citation>
    <scope>NUCLEOTIDE SEQUENCE [LARGE SCALE GENOMIC DNA]</scope>
</reference>
<dbReference type="Proteomes" id="UP001176941">
    <property type="component" value="Chromosome 6"/>
</dbReference>
<keyword evidence="1" id="KW-1133">Transmembrane helix</keyword>
<evidence type="ECO:0000313" key="3">
    <source>
        <dbReference type="Proteomes" id="UP001176941"/>
    </source>
</evidence>
<evidence type="ECO:0000256" key="1">
    <source>
        <dbReference type="SAM" id="Phobius"/>
    </source>
</evidence>
<proteinExistence type="predicted"/>
<keyword evidence="1" id="KW-0472">Membrane</keyword>